<feature type="non-terminal residue" evidence="2">
    <location>
        <position position="1"/>
    </location>
</feature>
<dbReference type="EMBL" id="SRMA01027460">
    <property type="protein sequence ID" value="TRY53713.1"/>
    <property type="molecule type" value="Genomic_DNA"/>
</dbReference>
<dbReference type="Proteomes" id="UP000316079">
    <property type="component" value="Unassembled WGS sequence"/>
</dbReference>
<evidence type="ECO:0000256" key="1">
    <source>
        <dbReference type="SAM" id="MobiDB-lite"/>
    </source>
</evidence>
<organism evidence="2 3">
    <name type="scientific">Danionella cerebrum</name>
    <dbReference type="NCBI Taxonomy" id="2873325"/>
    <lineage>
        <taxon>Eukaryota</taxon>
        <taxon>Metazoa</taxon>
        <taxon>Chordata</taxon>
        <taxon>Craniata</taxon>
        <taxon>Vertebrata</taxon>
        <taxon>Euteleostomi</taxon>
        <taxon>Actinopterygii</taxon>
        <taxon>Neopterygii</taxon>
        <taxon>Teleostei</taxon>
        <taxon>Ostariophysi</taxon>
        <taxon>Cypriniformes</taxon>
        <taxon>Danionidae</taxon>
        <taxon>Danioninae</taxon>
        <taxon>Danionella</taxon>
    </lineage>
</organism>
<comment type="caution">
    <text evidence="2">The sequence shown here is derived from an EMBL/GenBank/DDBJ whole genome shotgun (WGS) entry which is preliminary data.</text>
</comment>
<protein>
    <submittedName>
        <fullName evidence="2">Uncharacterized protein</fullName>
    </submittedName>
</protein>
<proteinExistence type="predicted"/>
<dbReference type="AlphaFoldDB" id="A0A553MKK7"/>
<keyword evidence="3" id="KW-1185">Reference proteome</keyword>
<dbReference type="STRING" id="623744.A0A553MKK7"/>
<evidence type="ECO:0000313" key="2">
    <source>
        <dbReference type="EMBL" id="TRY53713.1"/>
    </source>
</evidence>
<feature type="compositionally biased region" description="Basic residues" evidence="1">
    <location>
        <begin position="59"/>
        <end position="70"/>
    </location>
</feature>
<reference evidence="2 3" key="1">
    <citation type="journal article" date="2019" name="Sci. Data">
        <title>Hybrid genome assembly and annotation of Danionella translucida.</title>
        <authorList>
            <person name="Kadobianskyi M."/>
            <person name="Schulze L."/>
            <person name="Schuelke M."/>
            <person name="Judkewitz B."/>
        </authorList>
    </citation>
    <scope>NUCLEOTIDE SEQUENCE [LARGE SCALE GENOMIC DNA]</scope>
    <source>
        <strain evidence="2 3">Bolton</strain>
    </source>
</reference>
<accession>A0A553MKK7</accession>
<name>A0A553MKK7_9TELE</name>
<gene>
    <name evidence="2" type="ORF">DNTS_020264</name>
</gene>
<feature type="region of interest" description="Disordered" evidence="1">
    <location>
        <begin position="25"/>
        <end position="79"/>
    </location>
</feature>
<sequence length="114" mass="12612">LTVGSDGSMKRVLPHRKQNLLQVMASGRSLRQGEDPPPPPSSSTSSSPPGAGDTLPWNRPKHHHRVRRSRSASGDVMDPAERAVIRIAGLCYKIITLSQNVTWKFCLQKYLNNN</sequence>
<dbReference type="OrthoDB" id="18740at2759"/>
<evidence type="ECO:0000313" key="3">
    <source>
        <dbReference type="Proteomes" id="UP000316079"/>
    </source>
</evidence>